<reference evidence="1 2" key="1">
    <citation type="submission" date="2010-12" db="EMBL/GenBank/DDBJ databases">
        <authorList>
            <person name="Muzny D."/>
            <person name="Qin X."/>
            <person name="Deng J."/>
            <person name="Jiang H."/>
            <person name="Liu Y."/>
            <person name="Qu J."/>
            <person name="Song X.-Z."/>
            <person name="Zhang L."/>
            <person name="Thornton R."/>
            <person name="Coyle M."/>
            <person name="Francisco L."/>
            <person name="Jackson L."/>
            <person name="Javaid M."/>
            <person name="Korchina V."/>
            <person name="Kovar C."/>
            <person name="Mata R."/>
            <person name="Mathew T."/>
            <person name="Ngo R."/>
            <person name="Nguyen L."/>
            <person name="Nguyen N."/>
            <person name="Okwuonu G."/>
            <person name="Ongeri F."/>
            <person name="Pham C."/>
            <person name="Simmons D."/>
            <person name="Wilczek-Boney K."/>
            <person name="Hale W."/>
            <person name="Jakkamsetti A."/>
            <person name="Pham P."/>
            <person name="Ruth R."/>
            <person name="San Lucas F."/>
            <person name="Warren J."/>
            <person name="Zhang J."/>
            <person name="Zhao Z."/>
            <person name="Zhou C."/>
            <person name="Zhu D."/>
            <person name="Lee S."/>
            <person name="Bess C."/>
            <person name="Blankenburg K."/>
            <person name="Forbes L."/>
            <person name="Fu Q."/>
            <person name="Gubbala S."/>
            <person name="Hirani K."/>
            <person name="Jayaseelan J.C."/>
            <person name="Lara F."/>
            <person name="Munidasa M."/>
            <person name="Palculict T."/>
            <person name="Patil S."/>
            <person name="Pu L.-L."/>
            <person name="Saada N."/>
            <person name="Tang L."/>
            <person name="Weissenberger G."/>
            <person name="Zhu Y."/>
            <person name="Hemphill L."/>
            <person name="Shang Y."/>
            <person name="Youmans B."/>
            <person name="Ayvaz T."/>
            <person name="Ross M."/>
            <person name="Santibanez J."/>
            <person name="Aqrawi P."/>
            <person name="Gross S."/>
            <person name="Joshi V."/>
            <person name="Fowler G."/>
            <person name="Nazareth L."/>
            <person name="Reid J."/>
            <person name="Worley K."/>
            <person name="Petrosino J."/>
            <person name="Highlander S."/>
            <person name="Gibbs R."/>
        </authorList>
    </citation>
    <scope>NUCLEOTIDE SEQUENCE [LARGE SCALE GENOMIC DNA]</scope>
    <source>
        <strain evidence="1 2">ATCC 33393</strain>
    </source>
</reference>
<name>E6L084_9PAST</name>
<sequence length="50" mass="5528">MSADEKLTALKIQLGSANRTLPNICSSKSKIKNTEKTDRTFSHSLKCGQF</sequence>
<organism evidence="1 2">
    <name type="scientific">Aggregatibacter segnis ATCC 33393</name>
    <dbReference type="NCBI Taxonomy" id="888057"/>
    <lineage>
        <taxon>Bacteria</taxon>
        <taxon>Pseudomonadati</taxon>
        <taxon>Pseudomonadota</taxon>
        <taxon>Gammaproteobacteria</taxon>
        <taxon>Pasteurellales</taxon>
        <taxon>Pasteurellaceae</taxon>
        <taxon>Aggregatibacter</taxon>
    </lineage>
</organism>
<evidence type="ECO:0000313" key="2">
    <source>
        <dbReference type="Proteomes" id="UP000032871"/>
    </source>
</evidence>
<proteinExistence type="predicted"/>
<dbReference type="AlphaFoldDB" id="E6L084"/>
<dbReference type="EMBL" id="AEPS01000014">
    <property type="protein sequence ID" value="EFU66887.1"/>
    <property type="molecule type" value="Genomic_DNA"/>
</dbReference>
<dbReference type="Proteomes" id="UP000032871">
    <property type="component" value="Unassembled WGS sequence"/>
</dbReference>
<protein>
    <submittedName>
        <fullName evidence="1">Uncharacterized protein</fullName>
    </submittedName>
</protein>
<accession>E6L084</accession>
<comment type="caution">
    <text evidence="1">The sequence shown here is derived from an EMBL/GenBank/DDBJ whole genome shotgun (WGS) entry which is preliminary data.</text>
</comment>
<dbReference type="HOGENOM" id="CLU_3113759_0_0_6"/>
<gene>
    <name evidence="1" type="ORF">HMPREF9064_1816</name>
</gene>
<evidence type="ECO:0000313" key="1">
    <source>
        <dbReference type="EMBL" id="EFU66887.1"/>
    </source>
</evidence>
<keyword evidence="2" id="KW-1185">Reference proteome</keyword>